<feature type="transmembrane region" description="Helical" evidence="9">
    <location>
        <begin position="20"/>
        <end position="48"/>
    </location>
</feature>
<evidence type="ECO:0000256" key="2">
    <source>
        <dbReference type="ARBA" id="ARBA00022692"/>
    </source>
</evidence>
<dbReference type="GO" id="GO:0007200">
    <property type="term" value="P:phospholipase C-activating G protein-coupled receptor signaling pathway"/>
    <property type="evidence" value="ECO:0007669"/>
    <property type="project" value="TreeGrafter"/>
</dbReference>
<dbReference type="RefSeq" id="XP_007426670.1">
    <property type="nucleotide sequence ID" value="XM_007426608.2"/>
</dbReference>
<evidence type="ECO:0000313" key="12">
    <source>
        <dbReference type="RefSeq" id="XP_007426670.1"/>
    </source>
</evidence>
<evidence type="ECO:0000313" key="11">
    <source>
        <dbReference type="Proteomes" id="UP000695026"/>
    </source>
</evidence>
<evidence type="ECO:0000256" key="1">
    <source>
        <dbReference type="ARBA" id="ARBA00004141"/>
    </source>
</evidence>
<dbReference type="GeneID" id="103065392"/>
<evidence type="ECO:0000256" key="9">
    <source>
        <dbReference type="SAM" id="Phobius"/>
    </source>
</evidence>
<keyword evidence="3 9" id="KW-1133">Transmembrane helix</keyword>
<evidence type="ECO:0000259" key="10">
    <source>
        <dbReference type="PROSITE" id="PS50262"/>
    </source>
</evidence>
<dbReference type="PANTHER" id="PTHR24232">
    <property type="entry name" value="G-PROTEIN COUPLED RECEPTOR"/>
    <property type="match status" value="1"/>
</dbReference>
<evidence type="ECO:0000256" key="7">
    <source>
        <dbReference type="ARBA" id="ARBA00023180"/>
    </source>
</evidence>
<keyword evidence="7" id="KW-0325">Glycoprotein</keyword>
<reference evidence="12 13" key="1">
    <citation type="submission" date="2025-04" db="UniProtKB">
        <authorList>
            <consortium name="RefSeq"/>
        </authorList>
    </citation>
    <scope>IDENTIFICATION</scope>
    <source>
        <tissue evidence="12 13">Liver</tissue>
    </source>
</reference>
<feature type="transmembrane region" description="Helical" evidence="9">
    <location>
        <begin position="222"/>
        <end position="245"/>
    </location>
</feature>
<proteinExistence type="predicted"/>
<evidence type="ECO:0000313" key="13">
    <source>
        <dbReference type="RefSeq" id="XP_025021423.1"/>
    </source>
</evidence>
<dbReference type="GO" id="GO:0004930">
    <property type="term" value="F:G protein-coupled receptor activity"/>
    <property type="evidence" value="ECO:0007669"/>
    <property type="project" value="UniProtKB-KW"/>
</dbReference>
<dbReference type="PROSITE" id="PS50262">
    <property type="entry name" value="G_PROTEIN_RECEP_F1_2"/>
    <property type="match status" value="1"/>
</dbReference>
<comment type="subcellular location">
    <subcellularLocation>
        <location evidence="1">Membrane</location>
        <topology evidence="1">Multi-pass membrane protein</topology>
    </subcellularLocation>
</comment>
<gene>
    <name evidence="12 13" type="primary">LOC103065392</name>
</gene>
<feature type="transmembrane region" description="Helical" evidence="9">
    <location>
        <begin position="135"/>
        <end position="155"/>
    </location>
</feature>
<organism evidence="11 13">
    <name type="scientific">Python bivittatus</name>
    <name type="common">Burmese python</name>
    <name type="synonym">Python molurus bivittatus</name>
    <dbReference type="NCBI Taxonomy" id="176946"/>
    <lineage>
        <taxon>Eukaryota</taxon>
        <taxon>Metazoa</taxon>
        <taxon>Chordata</taxon>
        <taxon>Craniata</taxon>
        <taxon>Vertebrata</taxon>
        <taxon>Euteleostomi</taxon>
        <taxon>Lepidosauria</taxon>
        <taxon>Squamata</taxon>
        <taxon>Bifurcata</taxon>
        <taxon>Unidentata</taxon>
        <taxon>Episquamata</taxon>
        <taxon>Toxicofera</taxon>
        <taxon>Serpentes</taxon>
        <taxon>Henophidia</taxon>
        <taxon>Pythonidae</taxon>
        <taxon>Python</taxon>
    </lineage>
</organism>
<keyword evidence="4" id="KW-0297">G-protein coupled receptor</keyword>
<keyword evidence="11" id="KW-1185">Reference proteome</keyword>
<sequence>MPGDNSSENCSDPSMGFQASLYASTYAIIFIPGLVGNSLALWVLCCFIKKESKAVVFMMNLAAADLAHVLSLPLRMYYYVNHNWPFGGFLCQFCFYLKYLNMYASICFLTCISVQRYLFLLHPFRANSWKCRHEVAISAAIWIVVGAACLSLPILRRPSANTCFADLEVKQLTRGAAIALMVVAELSGFLLPLAIIIYCTWKMRQSLRDPQAPVQQANQKQKAWRLILGCAAVFFICFTPYHVNFPIFMMVKQGVFGSCLVHHHIMYFHSIALCLASLNCCLDPILYYFMTSEFQQRLFRHSRAAILHRFTHFDSSRTAGPTAKEQEEEEERNENVLMAYFRSLRPQRLESDSMETPLSS</sequence>
<protein>
    <submittedName>
        <fullName evidence="12 13">P2Y purinoceptor 10</fullName>
    </submittedName>
</protein>
<dbReference type="PANTHER" id="PTHR24232:SF6">
    <property type="entry name" value="PURINERGIC RECEPTOR P2Y, G-PROTEIN COUPLED 10B"/>
    <property type="match status" value="1"/>
</dbReference>
<feature type="transmembrane region" description="Helical" evidence="9">
    <location>
        <begin position="55"/>
        <end position="80"/>
    </location>
</feature>
<dbReference type="RefSeq" id="XP_025021423.1">
    <property type="nucleotide sequence ID" value="XM_025165655.1"/>
</dbReference>
<keyword evidence="8" id="KW-0807">Transducer</keyword>
<keyword evidence="6" id="KW-0675">Receptor</keyword>
<dbReference type="Proteomes" id="UP000695026">
    <property type="component" value="Unplaced"/>
</dbReference>
<evidence type="ECO:0000256" key="5">
    <source>
        <dbReference type="ARBA" id="ARBA00023136"/>
    </source>
</evidence>
<dbReference type="KEGG" id="pbi:103065392"/>
<dbReference type="InterPro" id="IPR000276">
    <property type="entry name" value="GPCR_Rhodpsn"/>
</dbReference>
<dbReference type="Gene3D" id="1.20.1070.10">
    <property type="entry name" value="Rhodopsin 7-helix transmembrane proteins"/>
    <property type="match status" value="1"/>
</dbReference>
<dbReference type="InterPro" id="IPR017452">
    <property type="entry name" value="GPCR_Rhodpsn_7TM"/>
</dbReference>
<evidence type="ECO:0000256" key="6">
    <source>
        <dbReference type="ARBA" id="ARBA00023170"/>
    </source>
</evidence>
<evidence type="ECO:0000256" key="4">
    <source>
        <dbReference type="ARBA" id="ARBA00023040"/>
    </source>
</evidence>
<feature type="transmembrane region" description="Helical" evidence="9">
    <location>
        <begin position="265"/>
        <end position="290"/>
    </location>
</feature>
<dbReference type="GO" id="GO:0005886">
    <property type="term" value="C:plasma membrane"/>
    <property type="evidence" value="ECO:0007669"/>
    <property type="project" value="TreeGrafter"/>
</dbReference>
<dbReference type="OMA" id="DPQMSFQ"/>
<evidence type="ECO:0000256" key="8">
    <source>
        <dbReference type="ARBA" id="ARBA00023224"/>
    </source>
</evidence>
<feature type="transmembrane region" description="Helical" evidence="9">
    <location>
        <begin position="100"/>
        <end position="123"/>
    </location>
</feature>
<feature type="domain" description="G-protein coupled receptors family 1 profile" evidence="10">
    <location>
        <begin position="36"/>
        <end position="287"/>
    </location>
</feature>
<dbReference type="SUPFAM" id="SSF81321">
    <property type="entry name" value="Family A G protein-coupled receptor-like"/>
    <property type="match status" value="1"/>
</dbReference>
<dbReference type="AlphaFoldDB" id="A0A9F5ITU6"/>
<name>A0A9F5ITU6_PYTBI</name>
<dbReference type="Pfam" id="PF00001">
    <property type="entry name" value="7tm_1"/>
    <property type="match status" value="1"/>
</dbReference>
<keyword evidence="2 9" id="KW-0812">Transmembrane</keyword>
<keyword evidence="5 9" id="KW-0472">Membrane</keyword>
<feature type="transmembrane region" description="Helical" evidence="9">
    <location>
        <begin position="175"/>
        <end position="201"/>
    </location>
</feature>
<dbReference type="PRINTS" id="PR00237">
    <property type="entry name" value="GPCRRHODOPSN"/>
</dbReference>
<dbReference type="OrthoDB" id="9435792at2759"/>
<dbReference type="GO" id="GO:0035025">
    <property type="term" value="P:positive regulation of Rho protein signal transduction"/>
    <property type="evidence" value="ECO:0007669"/>
    <property type="project" value="TreeGrafter"/>
</dbReference>
<accession>A0A9F5ITU6</accession>
<evidence type="ECO:0000256" key="3">
    <source>
        <dbReference type="ARBA" id="ARBA00022989"/>
    </source>
</evidence>
<dbReference type="PRINTS" id="PR01157">
    <property type="entry name" value="P2YPURNOCPTR"/>
</dbReference>